<dbReference type="NCBIfam" id="TIGR02669">
    <property type="entry name" value="SpoIID_LytB"/>
    <property type="match status" value="1"/>
</dbReference>
<dbReference type="Pfam" id="PF08486">
    <property type="entry name" value="SpoIID"/>
    <property type="match status" value="1"/>
</dbReference>
<dbReference type="InterPro" id="IPR013486">
    <property type="entry name" value="SpoIID/LytB"/>
</dbReference>
<dbReference type="RefSeq" id="WP_379750612.1">
    <property type="nucleotide sequence ID" value="NZ_JBHTCP010000049.1"/>
</dbReference>
<evidence type="ECO:0000313" key="3">
    <source>
        <dbReference type="EMBL" id="MFC7373045.1"/>
    </source>
</evidence>
<accession>A0ABW2NRH1</accession>
<organism evidence="3 4">
    <name type="scientific">Fictibacillus iocasae</name>
    <dbReference type="NCBI Taxonomy" id="2715437"/>
    <lineage>
        <taxon>Bacteria</taxon>
        <taxon>Bacillati</taxon>
        <taxon>Bacillota</taxon>
        <taxon>Bacilli</taxon>
        <taxon>Bacillales</taxon>
        <taxon>Fictibacillaceae</taxon>
        <taxon>Fictibacillus</taxon>
    </lineage>
</organism>
<sequence>MLRHKILAAALAIPLAAAPWFADSASAAPKAPISTPVNVQLMHHTTFGLNLNGFYELSNLDTGSKMLLTPSLISTVSYESGKVSIAGSGLTLSSVKGFTISELEGSGVQLVTFSSATEMKSGAADTYEVKYSFVKGEAAEYVDTLTTPAGETWYNVKNASGAVGWVKNTTAYAPKAAPSLSLFGVNSKRYRGNIDLTQSSSKVKLINRLDMEDYLKGVVPAEMPASWHAEALKVQAVASRSYAFKTNVLQPNTSSQMYLGYDKEDARSNAVIAATAGQYVKYNGSPIQAFFYSTSGGKTANVSDVWSSNQASYPYLVSVDSPGETSPYNNWTFTYSSSELLSNFGLSPSAALYSVSLVAPGANGEVRGAKLNTSLGLKEYSGSDYDMRKYFKNGTTLARSNWFTIDADKTYNMKTGSGTQSQFGIKGASVQTADGVVSVSTPTVSIQTASGTITKEADPKTISINGKGYGHRIGMSQYGADAFAKQGWSYSKILTHYYKGTVVGPK</sequence>
<keyword evidence="1" id="KW-0732">Signal</keyword>
<feature type="domain" description="Sporulation stage II protein D amidase enhancer LytB N-terminal" evidence="2">
    <location>
        <begin position="200"/>
        <end position="282"/>
    </location>
</feature>
<feature type="signal peptide" evidence="1">
    <location>
        <begin position="1"/>
        <end position="22"/>
    </location>
</feature>
<dbReference type="InterPro" id="IPR013693">
    <property type="entry name" value="SpoIID/LytB_N"/>
</dbReference>
<keyword evidence="4" id="KW-1185">Reference proteome</keyword>
<evidence type="ECO:0000313" key="4">
    <source>
        <dbReference type="Proteomes" id="UP001596549"/>
    </source>
</evidence>
<evidence type="ECO:0000259" key="2">
    <source>
        <dbReference type="Pfam" id="PF08486"/>
    </source>
</evidence>
<name>A0ABW2NRH1_9BACL</name>
<dbReference type="PANTHER" id="PTHR30032">
    <property type="entry name" value="N-ACETYLMURAMOYL-L-ALANINE AMIDASE-RELATED"/>
    <property type="match status" value="1"/>
</dbReference>
<reference evidence="4" key="1">
    <citation type="journal article" date="2019" name="Int. J. Syst. Evol. Microbiol.">
        <title>The Global Catalogue of Microorganisms (GCM) 10K type strain sequencing project: providing services to taxonomists for standard genome sequencing and annotation.</title>
        <authorList>
            <consortium name="The Broad Institute Genomics Platform"/>
            <consortium name="The Broad Institute Genome Sequencing Center for Infectious Disease"/>
            <person name="Wu L."/>
            <person name="Ma J."/>
        </authorList>
    </citation>
    <scope>NUCLEOTIDE SEQUENCE [LARGE SCALE GENOMIC DNA]</scope>
    <source>
        <strain evidence="4">NBRC 106396</strain>
    </source>
</reference>
<protein>
    <submittedName>
        <fullName evidence="3">SpoIID/LytB domain-containing protein</fullName>
    </submittedName>
</protein>
<gene>
    <name evidence="3" type="ORF">ACFQPF_15500</name>
</gene>
<dbReference type="Proteomes" id="UP001596549">
    <property type="component" value="Unassembled WGS sequence"/>
</dbReference>
<evidence type="ECO:0000256" key="1">
    <source>
        <dbReference type="SAM" id="SignalP"/>
    </source>
</evidence>
<dbReference type="PANTHER" id="PTHR30032:SF4">
    <property type="entry name" value="AMIDASE ENHANCER"/>
    <property type="match status" value="1"/>
</dbReference>
<proteinExistence type="predicted"/>
<feature type="chain" id="PRO_5046714636" evidence="1">
    <location>
        <begin position="23"/>
        <end position="506"/>
    </location>
</feature>
<dbReference type="EMBL" id="JBHTCP010000049">
    <property type="protein sequence ID" value="MFC7373045.1"/>
    <property type="molecule type" value="Genomic_DNA"/>
</dbReference>
<dbReference type="InterPro" id="IPR051922">
    <property type="entry name" value="Bact_Sporulation_Assoc"/>
</dbReference>
<comment type="caution">
    <text evidence="3">The sequence shown here is derived from an EMBL/GenBank/DDBJ whole genome shotgun (WGS) entry which is preliminary data.</text>
</comment>